<evidence type="ECO:0000256" key="7">
    <source>
        <dbReference type="ARBA" id="ARBA00023163"/>
    </source>
</evidence>
<comment type="caution">
    <text evidence="10">The sequence shown here is derived from an EMBL/GenBank/DDBJ whole genome shotgun (WGS) entry which is preliminary data.</text>
</comment>
<feature type="compositionally biased region" description="Polar residues" evidence="9">
    <location>
        <begin position="52"/>
        <end position="66"/>
    </location>
</feature>
<protein>
    <submittedName>
        <fullName evidence="10">Uncharacterized protein</fullName>
    </submittedName>
</protein>
<feature type="region of interest" description="Disordered" evidence="9">
    <location>
        <begin position="367"/>
        <end position="388"/>
    </location>
</feature>
<evidence type="ECO:0000256" key="9">
    <source>
        <dbReference type="SAM" id="MobiDB-lite"/>
    </source>
</evidence>
<evidence type="ECO:0000256" key="2">
    <source>
        <dbReference type="ARBA" id="ARBA00004496"/>
    </source>
</evidence>
<keyword evidence="6" id="KW-0805">Transcription regulation</keyword>
<keyword evidence="5" id="KW-0678">Repressor</keyword>
<evidence type="ECO:0000256" key="1">
    <source>
        <dbReference type="ARBA" id="ARBA00004123"/>
    </source>
</evidence>
<evidence type="ECO:0000256" key="6">
    <source>
        <dbReference type="ARBA" id="ARBA00023015"/>
    </source>
</evidence>
<dbReference type="Proteomes" id="UP001446871">
    <property type="component" value="Unassembled WGS sequence"/>
</dbReference>
<name>A0ABR1ULM9_9PEZI</name>
<dbReference type="Pfam" id="PF08528">
    <property type="entry name" value="Whi5"/>
    <property type="match status" value="1"/>
</dbReference>
<dbReference type="InterPro" id="IPR039198">
    <property type="entry name" value="Srl3/Whi5"/>
</dbReference>
<dbReference type="InterPro" id="IPR013734">
    <property type="entry name" value="TF_Nrm1/Whi5"/>
</dbReference>
<feature type="region of interest" description="Disordered" evidence="9">
    <location>
        <begin position="191"/>
        <end position="326"/>
    </location>
</feature>
<evidence type="ECO:0000256" key="3">
    <source>
        <dbReference type="ARBA" id="ARBA00006922"/>
    </source>
</evidence>
<gene>
    <name evidence="10" type="ORF">PG996_009731</name>
</gene>
<feature type="compositionally biased region" description="Polar residues" evidence="9">
    <location>
        <begin position="20"/>
        <end position="30"/>
    </location>
</feature>
<organism evidence="10 11">
    <name type="scientific">Apiospora saccharicola</name>
    <dbReference type="NCBI Taxonomy" id="335842"/>
    <lineage>
        <taxon>Eukaryota</taxon>
        <taxon>Fungi</taxon>
        <taxon>Dikarya</taxon>
        <taxon>Ascomycota</taxon>
        <taxon>Pezizomycotina</taxon>
        <taxon>Sordariomycetes</taxon>
        <taxon>Xylariomycetidae</taxon>
        <taxon>Amphisphaeriales</taxon>
        <taxon>Apiosporaceae</taxon>
        <taxon>Apiospora</taxon>
    </lineage>
</organism>
<evidence type="ECO:0000313" key="10">
    <source>
        <dbReference type="EMBL" id="KAK8059801.1"/>
    </source>
</evidence>
<feature type="region of interest" description="Disordered" evidence="9">
    <location>
        <begin position="1"/>
        <end position="72"/>
    </location>
</feature>
<dbReference type="PANTHER" id="PTHR28246:SF1">
    <property type="entry name" value="G1-SPECIFIC TRANSCRIPTIONAL REPRESSOR WHI5-RELATED"/>
    <property type="match status" value="1"/>
</dbReference>
<evidence type="ECO:0000313" key="11">
    <source>
        <dbReference type="Proteomes" id="UP001446871"/>
    </source>
</evidence>
<dbReference type="EMBL" id="JAQQWM010000006">
    <property type="protein sequence ID" value="KAK8059801.1"/>
    <property type="molecule type" value="Genomic_DNA"/>
</dbReference>
<comment type="similarity">
    <text evidence="3">Belongs to the WHI5/NRM1 family.</text>
</comment>
<sequence length="517" mass="55624">MATSEAVQGGHPLVHPPTGPSTQSQPLNDSSNDESQDTTASHDTDRVFTPPGSDSGSSLAAGNGNTSSQESQLLQLSQLAAAQEKMVETGVSKKRMADGMVKHSRNGSVTSPVRMGHSRNTSTVSVASTATSRMSEVKTPNPCRGALGIYRVTDHQNALQLSAELKTKLSYAMLKVNNGWQSHTIDEVESLASQAASPTSSSSTLHGRHGASASPRVALPGTRQGMGSTGISPISQVPPGRTYESFWRESNTRPRMSASPPKSQLPALAPPASIQPRQPGHLNPRRNSNVKYTPAFLSPSNQGSPHTPAQPSPLQSTPGTYMSRTPNMDPLIFSPHQNVREQEALETLVFMSSPGNSANLKHVFPSSHSRNGAANTHRTALPGSRLGPGEMVTKCGKVFLRDDRPSAWGSKNPRTQWMTWIWRKRMALHKSEARPAERRSGRSPPFPCQLVSAGRHDRGLHSRTTTSSACWTGSLQTTAPIPMARLHFHEVVDLEVPGSSERELLSRVDEETSSASF</sequence>
<feature type="region of interest" description="Disordered" evidence="9">
    <location>
        <begin position="432"/>
        <end position="466"/>
    </location>
</feature>
<keyword evidence="4" id="KW-0963">Cytoplasm</keyword>
<reference evidence="10 11" key="1">
    <citation type="submission" date="2023-01" db="EMBL/GenBank/DDBJ databases">
        <title>Analysis of 21 Apiospora genomes using comparative genomics revels a genus with tremendous synthesis potential of carbohydrate active enzymes and secondary metabolites.</title>
        <authorList>
            <person name="Sorensen T."/>
        </authorList>
    </citation>
    <scope>NUCLEOTIDE SEQUENCE [LARGE SCALE GENOMIC DNA]</scope>
    <source>
        <strain evidence="10 11">CBS 83171</strain>
    </source>
</reference>
<evidence type="ECO:0000256" key="4">
    <source>
        <dbReference type="ARBA" id="ARBA00022490"/>
    </source>
</evidence>
<feature type="compositionally biased region" description="Polar residues" evidence="9">
    <location>
        <begin position="225"/>
        <end position="235"/>
    </location>
</feature>
<proteinExistence type="inferred from homology"/>
<feature type="compositionally biased region" description="Polar residues" evidence="9">
    <location>
        <begin position="367"/>
        <end position="378"/>
    </location>
</feature>
<feature type="compositionally biased region" description="Polar residues" evidence="9">
    <location>
        <begin position="298"/>
        <end position="326"/>
    </location>
</feature>
<feature type="compositionally biased region" description="Low complexity" evidence="9">
    <location>
        <begin position="191"/>
        <end position="205"/>
    </location>
</feature>
<evidence type="ECO:0000256" key="8">
    <source>
        <dbReference type="ARBA" id="ARBA00023242"/>
    </source>
</evidence>
<evidence type="ECO:0000256" key="5">
    <source>
        <dbReference type="ARBA" id="ARBA00022491"/>
    </source>
</evidence>
<comment type="subcellular location">
    <subcellularLocation>
        <location evidence="2">Cytoplasm</location>
    </subcellularLocation>
    <subcellularLocation>
        <location evidence="1">Nucleus</location>
    </subcellularLocation>
</comment>
<keyword evidence="8" id="KW-0539">Nucleus</keyword>
<keyword evidence="7" id="KW-0804">Transcription</keyword>
<keyword evidence="11" id="KW-1185">Reference proteome</keyword>
<dbReference type="PANTHER" id="PTHR28246">
    <property type="entry name" value="G1-SPECIFIC TRANSCRIPTIONAL REPRESSOR WHI5-RELATED"/>
    <property type="match status" value="1"/>
</dbReference>
<accession>A0ABR1ULM9</accession>